<sequence length="191" mass="21771">MPNAPALSSLQSSSTSTVRTSPLSSRRGSDGTHVPRQTQEKSSRRSKTANVNKKEHRSPTEDITDTESWYYSNWDDTNCWQGDSNSVCSSQNSMYVDVDHDDFDDELELEPLEKPKKRKSLCSVLQAEEESPFENSLRSLNISERNPLDMSLSERQDDSEEFSDLVLSFLSSYEEPEIENGFDCLRILRES</sequence>
<gene>
    <name evidence="2" type="ORF">THAOC_10652</name>
</gene>
<reference evidence="2 3" key="1">
    <citation type="journal article" date="2012" name="Genome Biol.">
        <title>Genome and low-iron response of an oceanic diatom adapted to chronic iron limitation.</title>
        <authorList>
            <person name="Lommer M."/>
            <person name="Specht M."/>
            <person name="Roy A.S."/>
            <person name="Kraemer L."/>
            <person name="Andreson R."/>
            <person name="Gutowska M.A."/>
            <person name="Wolf J."/>
            <person name="Bergner S.V."/>
            <person name="Schilhabel M.B."/>
            <person name="Klostermeier U.C."/>
            <person name="Beiko R.G."/>
            <person name="Rosenstiel P."/>
            <person name="Hippler M."/>
            <person name="Laroche J."/>
        </authorList>
    </citation>
    <scope>NUCLEOTIDE SEQUENCE [LARGE SCALE GENOMIC DNA]</scope>
    <source>
        <strain evidence="2 3">CCMP1005</strain>
    </source>
</reference>
<proteinExistence type="predicted"/>
<feature type="compositionally biased region" description="Low complexity" evidence="1">
    <location>
        <begin position="7"/>
        <end position="26"/>
    </location>
</feature>
<dbReference type="Proteomes" id="UP000266841">
    <property type="component" value="Unassembled WGS sequence"/>
</dbReference>
<evidence type="ECO:0000313" key="2">
    <source>
        <dbReference type="EMBL" id="EJK68190.1"/>
    </source>
</evidence>
<feature type="region of interest" description="Disordered" evidence="1">
    <location>
        <begin position="1"/>
        <end position="67"/>
    </location>
</feature>
<evidence type="ECO:0000313" key="3">
    <source>
        <dbReference type="Proteomes" id="UP000266841"/>
    </source>
</evidence>
<comment type="caution">
    <text evidence="2">The sequence shown here is derived from an EMBL/GenBank/DDBJ whole genome shotgun (WGS) entry which is preliminary data.</text>
</comment>
<dbReference type="AlphaFoldDB" id="K0SS60"/>
<accession>K0SS60</accession>
<name>K0SS60_THAOC</name>
<keyword evidence="3" id="KW-1185">Reference proteome</keyword>
<organism evidence="2 3">
    <name type="scientific">Thalassiosira oceanica</name>
    <name type="common">Marine diatom</name>
    <dbReference type="NCBI Taxonomy" id="159749"/>
    <lineage>
        <taxon>Eukaryota</taxon>
        <taxon>Sar</taxon>
        <taxon>Stramenopiles</taxon>
        <taxon>Ochrophyta</taxon>
        <taxon>Bacillariophyta</taxon>
        <taxon>Coscinodiscophyceae</taxon>
        <taxon>Thalassiosirophycidae</taxon>
        <taxon>Thalassiosirales</taxon>
        <taxon>Thalassiosiraceae</taxon>
        <taxon>Thalassiosira</taxon>
    </lineage>
</organism>
<dbReference type="EMBL" id="AGNL01011834">
    <property type="protein sequence ID" value="EJK68190.1"/>
    <property type="molecule type" value="Genomic_DNA"/>
</dbReference>
<evidence type="ECO:0000256" key="1">
    <source>
        <dbReference type="SAM" id="MobiDB-lite"/>
    </source>
</evidence>
<protein>
    <submittedName>
        <fullName evidence="2">Uncharacterized protein</fullName>
    </submittedName>
</protein>